<feature type="chain" id="PRO_5016795939" description="Secreted protein" evidence="1">
    <location>
        <begin position="20"/>
        <end position="92"/>
    </location>
</feature>
<dbReference type="Proteomes" id="UP000256964">
    <property type="component" value="Unassembled WGS sequence"/>
</dbReference>
<keyword evidence="3" id="KW-1185">Reference proteome</keyword>
<keyword evidence="1" id="KW-0732">Signal</keyword>
<evidence type="ECO:0008006" key="4">
    <source>
        <dbReference type="Google" id="ProtNLM"/>
    </source>
</evidence>
<feature type="signal peptide" evidence="1">
    <location>
        <begin position="1"/>
        <end position="19"/>
    </location>
</feature>
<organism evidence="2 3">
    <name type="scientific">Lentinus brumalis</name>
    <dbReference type="NCBI Taxonomy" id="2498619"/>
    <lineage>
        <taxon>Eukaryota</taxon>
        <taxon>Fungi</taxon>
        <taxon>Dikarya</taxon>
        <taxon>Basidiomycota</taxon>
        <taxon>Agaricomycotina</taxon>
        <taxon>Agaricomycetes</taxon>
        <taxon>Polyporales</taxon>
        <taxon>Polyporaceae</taxon>
        <taxon>Lentinus</taxon>
    </lineage>
</organism>
<protein>
    <recommendedName>
        <fullName evidence="4">Secreted protein</fullName>
    </recommendedName>
</protein>
<evidence type="ECO:0000313" key="3">
    <source>
        <dbReference type="Proteomes" id="UP000256964"/>
    </source>
</evidence>
<sequence>MTPSNWSLIFSCVHILCLGTSPSRSSVLRHAVINYSHCRLPRPRNNCGQLHFIKRLLSYVLRGAFNVRRSCFDWGTASSPGYKSPSRCLDAQ</sequence>
<evidence type="ECO:0000313" key="2">
    <source>
        <dbReference type="EMBL" id="RDX46189.1"/>
    </source>
</evidence>
<accession>A0A371D137</accession>
<reference evidence="2 3" key="1">
    <citation type="journal article" date="2018" name="Biotechnol. Biofuels">
        <title>Integrative visual omics of the white-rot fungus Polyporus brumalis exposes the biotechnological potential of its oxidative enzymes for delignifying raw plant biomass.</title>
        <authorList>
            <person name="Miyauchi S."/>
            <person name="Rancon A."/>
            <person name="Drula E."/>
            <person name="Hage H."/>
            <person name="Chaduli D."/>
            <person name="Favel A."/>
            <person name="Grisel S."/>
            <person name="Henrissat B."/>
            <person name="Herpoel-Gimbert I."/>
            <person name="Ruiz-Duenas F.J."/>
            <person name="Chevret D."/>
            <person name="Hainaut M."/>
            <person name="Lin J."/>
            <person name="Wang M."/>
            <person name="Pangilinan J."/>
            <person name="Lipzen A."/>
            <person name="Lesage-Meessen L."/>
            <person name="Navarro D."/>
            <person name="Riley R."/>
            <person name="Grigoriev I.V."/>
            <person name="Zhou S."/>
            <person name="Raouche S."/>
            <person name="Rosso M.N."/>
        </authorList>
    </citation>
    <scope>NUCLEOTIDE SEQUENCE [LARGE SCALE GENOMIC DNA]</scope>
    <source>
        <strain evidence="2 3">BRFM 1820</strain>
    </source>
</reference>
<evidence type="ECO:0000256" key="1">
    <source>
        <dbReference type="SAM" id="SignalP"/>
    </source>
</evidence>
<gene>
    <name evidence="2" type="ORF">OH76DRAFT_902096</name>
</gene>
<dbReference type="AlphaFoldDB" id="A0A371D137"/>
<dbReference type="EMBL" id="KZ857430">
    <property type="protein sequence ID" value="RDX46189.1"/>
    <property type="molecule type" value="Genomic_DNA"/>
</dbReference>
<proteinExistence type="predicted"/>
<name>A0A371D137_9APHY</name>